<evidence type="ECO:0000256" key="1">
    <source>
        <dbReference type="ARBA" id="ARBA00001947"/>
    </source>
</evidence>
<dbReference type="GO" id="GO:0046872">
    <property type="term" value="F:metal ion binding"/>
    <property type="evidence" value="ECO:0007669"/>
    <property type="project" value="UniProtKB-KW"/>
</dbReference>
<evidence type="ECO:0000256" key="3">
    <source>
        <dbReference type="ARBA" id="ARBA00022801"/>
    </source>
</evidence>
<dbReference type="CDD" id="cd06262">
    <property type="entry name" value="metallo-hydrolase-like_MBL-fold"/>
    <property type="match status" value="1"/>
</dbReference>
<evidence type="ECO:0000313" key="7">
    <source>
        <dbReference type="Proteomes" id="UP000759246"/>
    </source>
</evidence>
<evidence type="ECO:0000313" key="6">
    <source>
        <dbReference type="EMBL" id="MBF0965685.1"/>
    </source>
</evidence>
<sequence length="239" mass="25526">MRLHVIPSPFYAANGLVLVPSGAGTALVVDPSAGIQHLIREVLDCEGVSVGAVLLTHGHPDHVWDAAQVSTWGEAGVPVPVYLPGPDMYRMDDPASFLPMAPPDFVGEWVKPISLREMPAESVEITPGVCLRMVPAPGHTEGSAVFLGHSPLDIRVSNRSFFASEDSVPWALSADVVFKGSVGRTDMPGGDETQMRHSLRTISNAIDPTTVLIPGHGPATTLADEIRSNQYLIRARRIG</sequence>
<dbReference type="PANTHER" id="PTHR46233:SF3">
    <property type="entry name" value="HYDROXYACYLGLUTATHIONE HYDROLASE GLOC"/>
    <property type="match status" value="1"/>
</dbReference>
<dbReference type="EMBL" id="JABZGF010000005">
    <property type="protein sequence ID" value="MBF0965685.1"/>
    <property type="molecule type" value="Genomic_DNA"/>
</dbReference>
<organism evidence="6 7">
    <name type="scientific">Actinomyces bouchesdurhonensis</name>
    <dbReference type="NCBI Taxonomy" id="1852361"/>
    <lineage>
        <taxon>Bacteria</taxon>
        <taxon>Bacillati</taxon>
        <taxon>Actinomycetota</taxon>
        <taxon>Actinomycetes</taxon>
        <taxon>Actinomycetales</taxon>
        <taxon>Actinomycetaceae</taxon>
        <taxon>Actinomyces</taxon>
    </lineage>
</organism>
<comment type="cofactor">
    <cofactor evidence="1">
        <name>Zn(2+)</name>
        <dbReference type="ChEBI" id="CHEBI:29105"/>
    </cofactor>
</comment>
<dbReference type="InterPro" id="IPR001279">
    <property type="entry name" value="Metallo-B-lactamas"/>
</dbReference>
<evidence type="ECO:0000259" key="5">
    <source>
        <dbReference type="SMART" id="SM00849"/>
    </source>
</evidence>
<protein>
    <submittedName>
        <fullName evidence="6">MBL fold metallo-hydrolase</fullName>
    </submittedName>
</protein>
<dbReference type="Pfam" id="PF00753">
    <property type="entry name" value="Lactamase_B"/>
    <property type="match status" value="1"/>
</dbReference>
<name>A0A929RMK9_9ACTO</name>
<keyword evidence="2" id="KW-0479">Metal-binding</keyword>
<dbReference type="Gene3D" id="3.60.15.10">
    <property type="entry name" value="Ribonuclease Z/Hydroxyacylglutathione hydrolase-like"/>
    <property type="match status" value="1"/>
</dbReference>
<evidence type="ECO:0000256" key="4">
    <source>
        <dbReference type="ARBA" id="ARBA00022833"/>
    </source>
</evidence>
<comment type="caution">
    <text evidence="6">The sequence shown here is derived from an EMBL/GenBank/DDBJ whole genome shotgun (WGS) entry which is preliminary data.</text>
</comment>
<dbReference type="SUPFAM" id="SSF56281">
    <property type="entry name" value="Metallo-hydrolase/oxidoreductase"/>
    <property type="match status" value="1"/>
</dbReference>
<dbReference type="AlphaFoldDB" id="A0A929RMK9"/>
<gene>
    <name evidence="6" type="ORF">HXK09_00660</name>
</gene>
<reference evidence="6" key="1">
    <citation type="submission" date="2020-04" db="EMBL/GenBank/DDBJ databases">
        <title>Deep metagenomics examines the oral microbiome during advanced dental caries in children, revealing novel taxa and co-occurrences with host molecules.</title>
        <authorList>
            <person name="Baker J.L."/>
            <person name="Morton J.T."/>
            <person name="Dinis M."/>
            <person name="Alvarez R."/>
            <person name="Tran N.C."/>
            <person name="Knight R."/>
            <person name="Edlund A."/>
        </authorList>
    </citation>
    <scope>NUCLEOTIDE SEQUENCE</scope>
    <source>
        <strain evidence="6">JCVI_30_bin.13</strain>
    </source>
</reference>
<evidence type="ECO:0000256" key="2">
    <source>
        <dbReference type="ARBA" id="ARBA00022723"/>
    </source>
</evidence>
<dbReference type="InterPro" id="IPR036866">
    <property type="entry name" value="RibonucZ/Hydroxyglut_hydro"/>
</dbReference>
<dbReference type="SMART" id="SM00849">
    <property type="entry name" value="Lactamase_B"/>
    <property type="match status" value="1"/>
</dbReference>
<feature type="domain" description="Metallo-beta-lactamase" evidence="5">
    <location>
        <begin position="12"/>
        <end position="216"/>
    </location>
</feature>
<dbReference type="InterPro" id="IPR051453">
    <property type="entry name" value="MBL_Glyoxalase_II"/>
</dbReference>
<keyword evidence="3" id="KW-0378">Hydrolase</keyword>
<dbReference type="GO" id="GO:0016787">
    <property type="term" value="F:hydrolase activity"/>
    <property type="evidence" value="ECO:0007669"/>
    <property type="project" value="UniProtKB-KW"/>
</dbReference>
<keyword evidence="4" id="KW-0862">Zinc</keyword>
<proteinExistence type="predicted"/>
<dbReference type="Proteomes" id="UP000759246">
    <property type="component" value="Unassembled WGS sequence"/>
</dbReference>
<dbReference type="PANTHER" id="PTHR46233">
    <property type="entry name" value="HYDROXYACYLGLUTATHIONE HYDROLASE GLOC"/>
    <property type="match status" value="1"/>
</dbReference>
<accession>A0A929RMK9</accession>